<dbReference type="RefSeq" id="WP_091767385.1">
    <property type="nucleotide sequence ID" value="NZ_FNBT01000005.1"/>
</dbReference>
<feature type="compositionally biased region" description="Basic and acidic residues" evidence="1">
    <location>
        <begin position="199"/>
        <end position="213"/>
    </location>
</feature>
<gene>
    <name evidence="2" type="ORF">SAMN05660662_2670</name>
</gene>
<proteinExistence type="predicted"/>
<protein>
    <recommendedName>
        <fullName evidence="4">Transposase</fullName>
    </recommendedName>
</protein>
<evidence type="ECO:0000313" key="3">
    <source>
        <dbReference type="Proteomes" id="UP000199406"/>
    </source>
</evidence>
<feature type="region of interest" description="Disordered" evidence="1">
    <location>
        <begin position="196"/>
        <end position="218"/>
    </location>
</feature>
<keyword evidence="3" id="KW-1185">Reference proteome</keyword>
<dbReference type="OrthoDB" id="3943503at2"/>
<dbReference type="STRING" id="1550231.SAMN05660662_2670"/>
<dbReference type="Proteomes" id="UP000199406">
    <property type="component" value="Unassembled WGS sequence"/>
</dbReference>
<dbReference type="EMBL" id="FNBT01000005">
    <property type="protein sequence ID" value="SDF60208.1"/>
    <property type="molecule type" value="Genomic_DNA"/>
</dbReference>
<sequence length="486" mass="53353">MSRRRARSTGLTTIEQVRAVFRLPALYQLGALVERRPVGRPAEFPPYLLLGYGVLARVFRSGARVEIELAQPATWSVIVQSVEQMRRQRPDLEIAAPPRQAPGWDAYRYARNRRFTAEDVLEELCEEFTELAVAQAQEAGLLRPDGPGSLCHPDRSRVVYGDGTVVSPMYRPPAAKRVKDDDGVAHTVYLDAAGNPIDAPRKRYDPDSAEHHGHTGPVHGQNFVGLYVRGDGPHQRIVLAVDRVPRPGAEAETAVELLKQLHAVAGAGIQAVVYDGALRGKHIDDLMSTCGVVVINKVHSTSRSPGRRRTTPAEGHPRWYALGTWEHDTERGQCTHTLAAVDGAVSEVGLDAEGGPVVLARLLRRQVKRPKRKNGRYHFTAGYTVPCPDGEFLAWISPHPQHPGDVGRPDAIRLIAEGEPDFDVYTLRSDSESHNSGFKRTLLVDRAQSLGGRRQLLDFLSYGLLTNAITAHHAAAAAVVPLRRAA</sequence>
<evidence type="ECO:0008006" key="4">
    <source>
        <dbReference type="Google" id="ProtNLM"/>
    </source>
</evidence>
<dbReference type="AlphaFoldDB" id="A0A1G7MEH2"/>
<accession>A0A1G7MEH2</accession>
<evidence type="ECO:0000256" key="1">
    <source>
        <dbReference type="SAM" id="MobiDB-lite"/>
    </source>
</evidence>
<name>A0A1G7MEH2_9ACTN</name>
<evidence type="ECO:0000313" key="2">
    <source>
        <dbReference type="EMBL" id="SDF60208.1"/>
    </source>
</evidence>
<organism evidence="2 3">
    <name type="scientific">Blastococcus aurantiacus</name>
    <dbReference type="NCBI Taxonomy" id="1550231"/>
    <lineage>
        <taxon>Bacteria</taxon>
        <taxon>Bacillati</taxon>
        <taxon>Actinomycetota</taxon>
        <taxon>Actinomycetes</taxon>
        <taxon>Geodermatophilales</taxon>
        <taxon>Geodermatophilaceae</taxon>
        <taxon>Blastococcus</taxon>
    </lineage>
</organism>
<reference evidence="3" key="1">
    <citation type="submission" date="2016-10" db="EMBL/GenBank/DDBJ databases">
        <authorList>
            <person name="Varghese N."/>
            <person name="Submissions S."/>
        </authorList>
    </citation>
    <scope>NUCLEOTIDE SEQUENCE [LARGE SCALE GENOMIC DNA]</scope>
    <source>
        <strain evidence="3">DSM 44268</strain>
    </source>
</reference>